<sequence length="182" mass="20854">MNRILLDLILFNKTHTTINQADTIIKILKKINFGQKLLGITTDNAANMLVMGRILKEKISDEFDNQDDLLILLEPMYHATVMLFSSTLFTQSNLRMCNETKFASYWVHLNELSTILGLLDPHNKLSTYVVNEHKQAIRVDDGEFRSFIESSRALEISLLIDFIPSSTIILRTCAPQRKCYTS</sequence>
<evidence type="ECO:0000313" key="1">
    <source>
        <dbReference type="EMBL" id="CAG8587297.1"/>
    </source>
</evidence>
<proteinExistence type="predicted"/>
<accession>A0ACA9MFM4</accession>
<evidence type="ECO:0000313" key="2">
    <source>
        <dbReference type="Proteomes" id="UP000789920"/>
    </source>
</evidence>
<name>A0ACA9MFM4_9GLOM</name>
<organism evidence="1 2">
    <name type="scientific">Racocetra persica</name>
    <dbReference type="NCBI Taxonomy" id="160502"/>
    <lineage>
        <taxon>Eukaryota</taxon>
        <taxon>Fungi</taxon>
        <taxon>Fungi incertae sedis</taxon>
        <taxon>Mucoromycota</taxon>
        <taxon>Glomeromycotina</taxon>
        <taxon>Glomeromycetes</taxon>
        <taxon>Diversisporales</taxon>
        <taxon>Gigasporaceae</taxon>
        <taxon>Racocetra</taxon>
    </lineage>
</organism>
<protein>
    <submittedName>
        <fullName evidence="1">1469_t:CDS:1</fullName>
    </submittedName>
</protein>
<keyword evidence="2" id="KW-1185">Reference proteome</keyword>
<reference evidence="1" key="1">
    <citation type="submission" date="2021-06" db="EMBL/GenBank/DDBJ databases">
        <authorList>
            <person name="Kallberg Y."/>
            <person name="Tangrot J."/>
            <person name="Rosling A."/>
        </authorList>
    </citation>
    <scope>NUCLEOTIDE SEQUENCE</scope>
    <source>
        <strain evidence="1">MA461A</strain>
    </source>
</reference>
<dbReference type="EMBL" id="CAJVQC010008043">
    <property type="protein sequence ID" value="CAG8587297.1"/>
    <property type="molecule type" value="Genomic_DNA"/>
</dbReference>
<dbReference type="Proteomes" id="UP000789920">
    <property type="component" value="Unassembled WGS sequence"/>
</dbReference>
<gene>
    <name evidence="1" type="ORF">RPERSI_LOCUS5394</name>
</gene>
<comment type="caution">
    <text evidence="1">The sequence shown here is derived from an EMBL/GenBank/DDBJ whole genome shotgun (WGS) entry which is preliminary data.</text>
</comment>